<accession>A0AC60PY63</accession>
<comment type="caution">
    <text evidence="1">The sequence shown here is derived from an EMBL/GenBank/DDBJ whole genome shotgun (WGS) entry which is preliminary data.</text>
</comment>
<proteinExistence type="predicted"/>
<dbReference type="Proteomes" id="UP000805193">
    <property type="component" value="Unassembled WGS sequence"/>
</dbReference>
<name>A0AC60PY63_IXOPE</name>
<keyword evidence="2" id="KW-1185">Reference proteome</keyword>
<sequence length="355" mass="38915">MRRDGATDVGLEIFDHSKRITTPCHTPDRMRRAPDWSEAFSRPPVTMGKVATARTKSAFQLGEIAPLDEAKRCGGKAAVEIAAASLPPGSPPPYHGSSATRVLTRAADVLPRKARRVVWLAVFRCGQVERRRRWRRRRVEAHRRSAIQSTDEDLELRSFRRTMTAASQVVIGLVGVVFSLGLVAFIVSYYKMGARSWSERRSRPAPHDPQPYQHVLLPPVQSALYTSASVAERQRAALAAAHDAQVRAASVRTDLALELPPTVALPEEHPLTMSVHLRDADQEQELYGACVRAPPNRTVTDSCPPCRSGSLSLVQRNCATPLVMRSHSVSVAQCRRTAPWPSSAGSTDCGRPGGV</sequence>
<reference evidence="1 2" key="1">
    <citation type="journal article" date="2020" name="Cell">
        <title>Large-Scale Comparative Analyses of Tick Genomes Elucidate Their Genetic Diversity and Vector Capacities.</title>
        <authorList>
            <consortium name="Tick Genome and Microbiome Consortium (TIGMIC)"/>
            <person name="Jia N."/>
            <person name="Wang J."/>
            <person name="Shi W."/>
            <person name="Du L."/>
            <person name="Sun Y."/>
            <person name="Zhan W."/>
            <person name="Jiang J.F."/>
            <person name="Wang Q."/>
            <person name="Zhang B."/>
            <person name="Ji P."/>
            <person name="Bell-Sakyi L."/>
            <person name="Cui X.M."/>
            <person name="Yuan T.T."/>
            <person name="Jiang B.G."/>
            <person name="Yang W.F."/>
            <person name="Lam T.T."/>
            <person name="Chang Q.C."/>
            <person name="Ding S.J."/>
            <person name="Wang X.J."/>
            <person name="Zhu J.G."/>
            <person name="Ruan X.D."/>
            <person name="Zhao L."/>
            <person name="Wei J.T."/>
            <person name="Ye R.Z."/>
            <person name="Que T.C."/>
            <person name="Du C.H."/>
            <person name="Zhou Y.H."/>
            <person name="Cheng J.X."/>
            <person name="Dai P.F."/>
            <person name="Guo W.B."/>
            <person name="Han X.H."/>
            <person name="Huang E.J."/>
            <person name="Li L.F."/>
            <person name="Wei W."/>
            <person name="Gao Y.C."/>
            <person name="Liu J.Z."/>
            <person name="Shao H.Z."/>
            <person name="Wang X."/>
            <person name="Wang C.C."/>
            <person name="Yang T.C."/>
            <person name="Huo Q.B."/>
            <person name="Li W."/>
            <person name="Chen H.Y."/>
            <person name="Chen S.E."/>
            <person name="Zhou L.G."/>
            <person name="Ni X.B."/>
            <person name="Tian J.H."/>
            <person name="Sheng Y."/>
            <person name="Liu T."/>
            <person name="Pan Y.S."/>
            <person name="Xia L.Y."/>
            <person name="Li J."/>
            <person name="Zhao F."/>
            <person name="Cao W.C."/>
        </authorList>
    </citation>
    <scope>NUCLEOTIDE SEQUENCE [LARGE SCALE GENOMIC DNA]</scope>
    <source>
        <strain evidence="1">Iper-2018</strain>
    </source>
</reference>
<dbReference type="EMBL" id="JABSTQ010009768">
    <property type="protein sequence ID" value="KAG0426070.1"/>
    <property type="molecule type" value="Genomic_DNA"/>
</dbReference>
<evidence type="ECO:0000313" key="2">
    <source>
        <dbReference type="Proteomes" id="UP000805193"/>
    </source>
</evidence>
<protein>
    <submittedName>
        <fullName evidence="1">Uncharacterized protein</fullName>
    </submittedName>
</protein>
<evidence type="ECO:0000313" key="1">
    <source>
        <dbReference type="EMBL" id="KAG0426070.1"/>
    </source>
</evidence>
<gene>
    <name evidence="1" type="ORF">HPB47_026802</name>
</gene>
<organism evidence="1 2">
    <name type="scientific">Ixodes persulcatus</name>
    <name type="common">Taiga tick</name>
    <dbReference type="NCBI Taxonomy" id="34615"/>
    <lineage>
        <taxon>Eukaryota</taxon>
        <taxon>Metazoa</taxon>
        <taxon>Ecdysozoa</taxon>
        <taxon>Arthropoda</taxon>
        <taxon>Chelicerata</taxon>
        <taxon>Arachnida</taxon>
        <taxon>Acari</taxon>
        <taxon>Parasitiformes</taxon>
        <taxon>Ixodida</taxon>
        <taxon>Ixodoidea</taxon>
        <taxon>Ixodidae</taxon>
        <taxon>Ixodinae</taxon>
        <taxon>Ixodes</taxon>
    </lineage>
</organism>